<dbReference type="InterPro" id="IPR051083">
    <property type="entry name" value="GrpII_Intron_Splice-Mob/Def"/>
</dbReference>
<dbReference type="PANTHER" id="PTHR34047:SF8">
    <property type="entry name" value="PROTEIN YKFC"/>
    <property type="match status" value="1"/>
</dbReference>
<evidence type="ECO:0000256" key="1">
    <source>
        <dbReference type="ARBA" id="ARBA00034120"/>
    </source>
</evidence>
<name>F4H8V0_GALAU</name>
<dbReference type="GO" id="GO:0003964">
    <property type="term" value="F:RNA-directed DNA polymerase activity"/>
    <property type="evidence" value="ECO:0007669"/>
    <property type="project" value="UniProtKB-KW"/>
</dbReference>
<keyword evidence="3" id="KW-0548">Nucleotidyltransferase</keyword>
<evidence type="ECO:0000313" key="4">
    <source>
        <dbReference type="Proteomes" id="UP000006908"/>
    </source>
</evidence>
<dbReference type="STRING" id="1005058.UMN179_01079"/>
<feature type="domain" description="Reverse transcriptase" evidence="2">
    <location>
        <begin position="90"/>
        <end position="205"/>
    </location>
</feature>
<gene>
    <name evidence="3" type="ordered locus">UMN179_01079</name>
</gene>
<keyword evidence="3" id="KW-0695">RNA-directed DNA polymerase</keyword>
<dbReference type="RefSeq" id="WP_013745888.1">
    <property type="nucleotide sequence ID" value="NC_015460.1"/>
</dbReference>
<dbReference type="Pfam" id="PF00078">
    <property type="entry name" value="RVT_1"/>
    <property type="match status" value="1"/>
</dbReference>
<organism evidence="3 4">
    <name type="scientific">Gallibacterium anatis (strain UMN179)</name>
    <name type="common">Pasteurella anatis</name>
    <dbReference type="NCBI Taxonomy" id="1005058"/>
    <lineage>
        <taxon>Bacteria</taxon>
        <taxon>Pseudomonadati</taxon>
        <taxon>Pseudomonadota</taxon>
        <taxon>Gammaproteobacteria</taxon>
        <taxon>Pasteurellales</taxon>
        <taxon>Pasteurellaceae</taxon>
        <taxon>Gallibacterium</taxon>
    </lineage>
</organism>
<dbReference type="KEGG" id="gan:UMN179_01079"/>
<dbReference type="HOGENOM" id="CLU_013584_7_2_6"/>
<dbReference type="PANTHER" id="PTHR34047">
    <property type="entry name" value="NUCLEAR INTRON MATURASE 1, MITOCHONDRIAL-RELATED"/>
    <property type="match status" value="1"/>
</dbReference>
<proteinExistence type="inferred from homology"/>
<comment type="similarity">
    <text evidence="1">Belongs to the bacterial reverse transcriptase family.</text>
</comment>
<dbReference type="CDD" id="cd01651">
    <property type="entry name" value="RT_G2_intron"/>
    <property type="match status" value="1"/>
</dbReference>
<keyword evidence="3" id="KW-0808">Transferase</keyword>
<dbReference type="InterPro" id="IPR043502">
    <property type="entry name" value="DNA/RNA_pol_sf"/>
</dbReference>
<protein>
    <submittedName>
        <fullName evidence="3">Reverse transcriptase</fullName>
    </submittedName>
</protein>
<reference evidence="3 4" key="1">
    <citation type="journal article" date="2011" name="J. Bacteriol.">
        <title>Complete genome sequence of Gallibacterium anatis strain UMN179, isolated from a laying hen with peritonitis.</title>
        <authorList>
            <person name="Johnson T.J."/>
            <person name="Fernandez-Alarcon C."/>
            <person name="Bojesen A.M."/>
            <person name="Nolan L.K."/>
            <person name="Trampel D.W."/>
            <person name="Seemann T."/>
        </authorList>
    </citation>
    <scope>NUCLEOTIDE SEQUENCE [LARGE SCALE GENOMIC DNA]</scope>
    <source>
        <strain evidence="3 4">UMN179</strain>
    </source>
</reference>
<dbReference type="InterPro" id="IPR000477">
    <property type="entry name" value="RT_dom"/>
</dbReference>
<dbReference type="SUPFAM" id="SSF56672">
    <property type="entry name" value="DNA/RNA polymerases"/>
    <property type="match status" value="1"/>
</dbReference>
<evidence type="ECO:0000259" key="2">
    <source>
        <dbReference type="Pfam" id="PF00078"/>
    </source>
</evidence>
<sequence>MTGGISWADNEGSTLSRNTERRAMVRLESILERDNLNKAMRQVIANKGSAGIDGMEVAELRPYLMAHHPEITKAVREGKYKPSPVRRVQIPKEERGKTQPLGIPTVIDRFIQQAVAQRLSQAYEQWFSPNSHGFRPDRGCHTAINQALAYANSGKRWVVDLDLEKFFDTVNHAKLIQVLSERIKDGRVISLIHKMLRAPISENGKVTKTEILCQLLYACTPRGCQHPRAGRFSDWRRGQYFCL</sequence>
<dbReference type="Proteomes" id="UP000006908">
    <property type="component" value="Chromosome"/>
</dbReference>
<accession>F4H8V0</accession>
<dbReference type="AlphaFoldDB" id="F4H8V0"/>
<evidence type="ECO:0000313" key="3">
    <source>
        <dbReference type="EMBL" id="AEC17106.1"/>
    </source>
</evidence>
<dbReference type="eggNOG" id="COG3344">
    <property type="taxonomic scope" value="Bacteria"/>
</dbReference>
<dbReference type="EMBL" id="CP002667">
    <property type="protein sequence ID" value="AEC17106.1"/>
    <property type="molecule type" value="Genomic_DNA"/>
</dbReference>